<dbReference type="Proteomes" id="UP000596063">
    <property type="component" value="Chromosome"/>
</dbReference>
<keyword evidence="2" id="KW-0732">Signal</keyword>
<evidence type="ECO:0000313" key="5">
    <source>
        <dbReference type="Proteomes" id="UP000596063"/>
    </source>
</evidence>
<proteinExistence type="predicted"/>
<feature type="domain" description="BD-FAE-like" evidence="3">
    <location>
        <begin position="41"/>
        <end position="149"/>
    </location>
</feature>
<dbReference type="KEGG" id="snan:I6N98_00200"/>
<sequence length="275" mass="29870">MWLVLLGALAVAPLSACQAGALTSGRAPIEVAYGDAERQRMDVYRPNAQTRAPILVMVHGGAWRIGDKANRAVVNNKLAYWGKQGWLFISLNYRMLPDTAPYTQAEDVAAALGYIQQHAAQWGGDPDRIVAMGHSAGAHLVTLVATDPKLGGSLDGVLGTVSLDTAALDVEAIMTERHPRLYDRAFGDDPDYWRKTSPLRQLHPGVKPLLLVCSTRRDNSCSHAQHFASQADKLAVRTEVLPVDLSHGAINSDLGEQSRYTDNVDRFIKGLLPAL</sequence>
<gene>
    <name evidence="4" type="ORF">I6N98_00200</name>
</gene>
<dbReference type="PANTHER" id="PTHR48081">
    <property type="entry name" value="AB HYDROLASE SUPERFAMILY PROTEIN C4A8.06C"/>
    <property type="match status" value="1"/>
</dbReference>
<evidence type="ECO:0000313" key="4">
    <source>
        <dbReference type="EMBL" id="QQD18335.1"/>
    </source>
</evidence>
<dbReference type="Pfam" id="PF20434">
    <property type="entry name" value="BD-FAE"/>
    <property type="match status" value="1"/>
</dbReference>
<evidence type="ECO:0000259" key="3">
    <source>
        <dbReference type="Pfam" id="PF20434"/>
    </source>
</evidence>
<keyword evidence="1 4" id="KW-0378">Hydrolase</keyword>
<evidence type="ECO:0000256" key="2">
    <source>
        <dbReference type="SAM" id="SignalP"/>
    </source>
</evidence>
<dbReference type="GO" id="GO:0016787">
    <property type="term" value="F:hydrolase activity"/>
    <property type="evidence" value="ECO:0007669"/>
    <property type="project" value="UniProtKB-KW"/>
</dbReference>
<reference evidence="4 5" key="1">
    <citation type="submission" date="2020-12" db="EMBL/GenBank/DDBJ databases">
        <authorList>
            <person name="Shan Y."/>
        </authorList>
    </citation>
    <scope>NUCLEOTIDE SEQUENCE [LARGE SCALE GENOMIC DNA]</scope>
    <source>
        <strain evidence="5">csc3.9</strain>
    </source>
</reference>
<keyword evidence="5" id="KW-1185">Reference proteome</keyword>
<dbReference type="SUPFAM" id="SSF53474">
    <property type="entry name" value="alpha/beta-Hydrolases"/>
    <property type="match status" value="1"/>
</dbReference>
<dbReference type="AlphaFoldDB" id="A0A7T4URG3"/>
<dbReference type="Gene3D" id="3.40.50.1820">
    <property type="entry name" value="alpha/beta hydrolase"/>
    <property type="match status" value="1"/>
</dbReference>
<dbReference type="RefSeq" id="WP_198569832.1">
    <property type="nucleotide sequence ID" value="NZ_CP066167.1"/>
</dbReference>
<organism evidence="4 5">
    <name type="scientific">Spongiibacter nanhainus</name>
    <dbReference type="NCBI Taxonomy" id="2794344"/>
    <lineage>
        <taxon>Bacteria</taxon>
        <taxon>Pseudomonadati</taxon>
        <taxon>Pseudomonadota</taxon>
        <taxon>Gammaproteobacteria</taxon>
        <taxon>Cellvibrionales</taxon>
        <taxon>Spongiibacteraceae</taxon>
        <taxon>Spongiibacter</taxon>
    </lineage>
</organism>
<dbReference type="InterPro" id="IPR029058">
    <property type="entry name" value="AB_hydrolase_fold"/>
</dbReference>
<dbReference type="InterPro" id="IPR049492">
    <property type="entry name" value="BD-FAE-like_dom"/>
</dbReference>
<feature type="chain" id="PRO_5032532576" evidence="2">
    <location>
        <begin position="22"/>
        <end position="275"/>
    </location>
</feature>
<evidence type="ECO:0000256" key="1">
    <source>
        <dbReference type="ARBA" id="ARBA00022801"/>
    </source>
</evidence>
<dbReference type="EMBL" id="CP066167">
    <property type="protein sequence ID" value="QQD18335.1"/>
    <property type="molecule type" value="Genomic_DNA"/>
</dbReference>
<dbReference type="InterPro" id="IPR050300">
    <property type="entry name" value="GDXG_lipolytic_enzyme"/>
</dbReference>
<name>A0A7T4URG3_9GAMM</name>
<protein>
    <submittedName>
        <fullName evidence="4">Alpha/beta hydrolase</fullName>
    </submittedName>
</protein>
<accession>A0A7T4URG3</accession>
<feature type="signal peptide" evidence="2">
    <location>
        <begin position="1"/>
        <end position="21"/>
    </location>
</feature>